<keyword evidence="2" id="KW-1185">Reference proteome</keyword>
<evidence type="ECO:0000313" key="1">
    <source>
        <dbReference type="EMBL" id="OMD51844.1"/>
    </source>
</evidence>
<reference evidence="1 2" key="1">
    <citation type="submission" date="2016-10" db="EMBL/GenBank/DDBJ databases">
        <title>Paenibacillus species isolates.</title>
        <authorList>
            <person name="Beno S.M."/>
        </authorList>
    </citation>
    <scope>NUCLEOTIDE SEQUENCE [LARGE SCALE GENOMIC DNA]</scope>
    <source>
        <strain evidence="1 2">FSL H7-0744</strain>
    </source>
</reference>
<dbReference type="Proteomes" id="UP000187412">
    <property type="component" value="Unassembled WGS sequence"/>
</dbReference>
<evidence type="ECO:0000313" key="2">
    <source>
        <dbReference type="Proteomes" id="UP000187412"/>
    </source>
</evidence>
<sequence length="189" mass="20880">MTGAEITIEVRLAKSVLENEEGMNHLWVHLEPLGGVKQAVLELQLPAGVHWDGKVKGYPQDTSGRVIIEQPEMPNDLLLGIYTIQPIDCGLVSLSIDVSLIDHSGIEICNTVLVPLSIVDAESVDEETVEIDEEVIRRVKEQALTEPTSTHPDGSNSGMLDCSLPKLIRYDPHYRSELEEKYRVEGTGL</sequence>
<proteinExistence type="predicted"/>
<dbReference type="RefSeq" id="WP_076109481.1">
    <property type="nucleotide sequence ID" value="NZ_MPTB01000004.1"/>
</dbReference>
<comment type="caution">
    <text evidence="1">The sequence shown here is derived from an EMBL/GenBank/DDBJ whole genome shotgun (WGS) entry which is preliminary data.</text>
</comment>
<dbReference type="EMBL" id="MPTB01000004">
    <property type="protein sequence ID" value="OMD51844.1"/>
    <property type="molecule type" value="Genomic_DNA"/>
</dbReference>
<organism evidence="1 2">
    <name type="scientific">Paenibacillus borealis</name>
    <dbReference type="NCBI Taxonomy" id="160799"/>
    <lineage>
        <taxon>Bacteria</taxon>
        <taxon>Bacillati</taxon>
        <taxon>Bacillota</taxon>
        <taxon>Bacilli</taxon>
        <taxon>Bacillales</taxon>
        <taxon>Paenibacillaceae</taxon>
        <taxon>Paenibacillus</taxon>
    </lineage>
</organism>
<protein>
    <submittedName>
        <fullName evidence="1">Uncharacterized protein</fullName>
    </submittedName>
</protein>
<name>A0ABX3HM73_PAEBO</name>
<gene>
    <name evidence="1" type="ORF">BSK56_04260</name>
</gene>
<accession>A0ABX3HM73</accession>